<evidence type="ECO:0000313" key="13">
    <source>
        <dbReference type="EMBL" id="KAJ0216471.1"/>
    </source>
</evidence>
<evidence type="ECO:0000313" key="14">
    <source>
        <dbReference type="Proteomes" id="UP000235145"/>
    </source>
</evidence>
<evidence type="ECO:0000256" key="7">
    <source>
        <dbReference type="ARBA" id="ARBA00023125"/>
    </source>
</evidence>
<name>A0A9R1XKG4_LACSA</name>
<keyword evidence="9" id="KW-0539">Nucleus</keyword>
<evidence type="ECO:0000256" key="5">
    <source>
        <dbReference type="ARBA" id="ARBA00022833"/>
    </source>
</evidence>
<evidence type="ECO:0000256" key="10">
    <source>
        <dbReference type="PROSITE-ProRule" id="PRU00027"/>
    </source>
</evidence>
<comment type="subunit">
    <text evidence="2">Homodimer.</text>
</comment>
<evidence type="ECO:0000256" key="8">
    <source>
        <dbReference type="ARBA" id="ARBA00023163"/>
    </source>
</evidence>
<feature type="compositionally biased region" description="Low complexity" evidence="11">
    <location>
        <begin position="90"/>
        <end position="100"/>
    </location>
</feature>
<dbReference type="Pfam" id="PF05699">
    <property type="entry name" value="Dimer_Tnp_hAT"/>
    <property type="match status" value="1"/>
</dbReference>
<accession>A0A9R1XKG4</accession>
<sequence>MELVNPLAPEGSPEAPGVPRKEPFVSGTLLQRSPVFEKPAAHRLAKSPSDIGASEVKSKLLSAHTDSRLLVSHRSLNSVTIASSEFMASNTNMMDDNTNNDTKDDSNDDCVEVKKEGEHNQKMKGTRKREKKQTSAVWRVFELLNDVVTKDGVKRAKCTWCDEVKNYDSRYGTGNLQRHINKCYRPDRLVVGQMLLGKDKDSLMWKSSKFSKDIFREKLVRAIVMHNLPLSFVDYSGIKDLFEYVSEDLNLICRNTVRSDIVNMHKKETNKLKSFLKEAPGRICLTSDLWSSITTDGYISLTAHFIDENWILQKRLLNFSDMPPPHNGISLSEKVYSMLADWGIEGKLFSITLDNASANDTFVNILKLQLNVRKALIKDGQFFHIRCCAHILNLIVQDGLKEIDGCVSKVRESVKYVKASQARKRQFVDCVKLVSLDPKRGLRQDVPTRWNSTYLMLRSALYFRTAFTHLEASDSNYRFCPTNDEWDRIEVLSKFLCSFYDITCVFSGSKYPTSNLYFPSVLMARLTLEKHRDSNDARLKKMADLMFAKFEKYWSEFSLILALAVVFDPRYKLQTVEWGYTKIYGEKSSQFDEVKDTLSSLFDIYCSNSAMRKNNGSTLNDVNEPNESLDEIGSGINVNEAWKEFDSFDYEYVVSTKKSELDLYLEEPRMPRTTEINILEYWKGHQVRYPDLTAMARDILTIPVSTVASESAFSVGGKVLDQYRSSLKSDVTEAIICTKDWLFGEANYNVGDVVNEVVSLDDNEEPDSVKSSTSGTVNS</sequence>
<evidence type="ECO:0000256" key="2">
    <source>
        <dbReference type="ARBA" id="ARBA00011738"/>
    </source>
</evidence>
<feature type="region of interest" description="Disordered" evidence="11">
    <location>
        <begin position="90"/>
        <end position="109"/>
    </location>
</feature>
<reference evidence="13 14" key="1">
    <citation type="journal article" date="2017" name="Nat. Commun.">
        <title>Genome assembly with in vitro proximity ligation data and whole-genome triplication in lettuce.</title>
        <authorList>
            <person name="Reyes-Chin-Wo S."/>
            <person name="Wang Z."/>
            <person name="Yang X."/>
            <person name="Kozik A."/>
            <person name="Arikit S."/>
            <person name="Song C."/>
            <person name="Xia L."/>
            <person name="Froenicke L."/>
            <person name="Lavelle D.O."/>
            <person name="Truco M.J."/>
            <person name="Xia R."/>
            <person name="Zhu S."/>
            <person name="Xu C."/>
            <person name="Xu H."/>
            <person name="Xu X."/>
            <person name="Cox K."/>
            <person name="Korf I."/>
            <person name="Meyers B.C."/>
            <person name="Michelmore R.W."/>
        </authorList>
    </citation>
    <scope>NUCLEOTIDE SEQUENCE [LARGE SCALE GENOMIC DNA]</scope>
    <source>
        <strain evidence="14">cv. Salinas</strain>
        <tissue evidence="13">Seedlings</tissue>
    </source>
</reference>
<organism evidence="13 14">
    <name type="scientific">Lactuca sativa</name>
    <name type="common">Garden lettuce</name>
    <dbReference type="NCBI Taxonomy" id="4236"/>
    <lineage>
        <taxon>Eukaryota</taxon>
        <taxon>Viridiplantae</taxon>
        <taxon>Streptophyta</taxon>
        <taxon>Embryophyta</taxon>
        <taxon>Tracheophyta</taxon>
        <taxon>Spermatophyta</taxon>
        <taxon>Magnoliopsida</taxon>
        <taxon>eudicotyledons</taxon>
        <taxon>Gunneridae</taxon>
        <taxon>Pentapetalae</taxon>
        <taxon>asterids</taxon>
        <taxon>campanulids</taxon>
        <taxon>Asterales</taxon>
        <taxon>Asteraceae</taxon>
        <taxon>Cichorioideae</taxon>
        <taxon>Cichorieae</taxon>
        <taxon>Lactucinae</taxon>
        <taxon>Lactuca</taxon>
    </lineage>
</organism>
<dbReference type="InterPro" id="IPR003656">
    <property type="entry name" value="Znf_BED"/>
</dbReference>
<dbReference type="Proteomes" id="UP000235145">
    <property type="component" value="Unassembled WGS sequence"/>
</dbReference>
<dbReference type="SMART" id="SM00614">
    <property type="entry name" value="ZnF_BED"/>
    <property type="match status" value="1"/>
</dbReference>
<gene>
    <name evidence="13" type="ORF">LSAT_V11C300113970</name>
</gene>
<dbReference type="GO" id="GO:0046983">
    <property type="term" value="F:protein dimerization activity"/>
    <property type="evidence" value="ECO:0007669"/>
    <property type="project" value="InterPro"/>
</dbReference>
<dbReference type="SUPFAM" id="SSF53098">
    <property type="entry name" value="Ribonuclease H-like"/>
    <property type="match status" value="1"/>
</dbReference>
<dbReference type="PANTHER" id="PTHR46481:SF6">
    <property type="entry name" value="ZINC FINGER BED DOMAIN-CONTAINING PROTEIN RICESLEEPER 2-LIKE"/>
    <property type="match status" value="1"/>
</dbReference>
<keyword evidence="8" id="KW-0804">Transcription</keyword>
<evidence type="ECO:0000256" key="11">
    <source>
        <dbReference type="SAM" id="MobiDB-lite"/>
    </source>
</evidence>
<dbReference type="InterPro" id="IPR052035">
    <property type="entry name" value="ZnF_BED_domain_contain"/>
</dbReference>
<evidence type="ECO:0000256" key="3">
    <source>
        <dbReference type="ARBA" id="ARBA00022723"/>
    </source>
</evidence>
<evidence type="ECO:0000259" key="12">
    <source>
        <dbReference type="PROSITE" id="PS50808"/>
    </source>
</evidence>
<dbReference type="GO" id="GO:0003677">
    <property type="term" value="F:DNA binding"/>
    <property type="evidence" value="ECO:0007669"/>
    <property type="project" value="UniProtKB-KW"/>
</dbReference>
<dbReference type="EMBL" id="NBSK02000003">
    <property type="protein sequence ID" value="KAJ0216471.1"/>
    <property type="molecule type" value="Genomic_DNA"/>
</dbReference>
<dbReference type="AlphaFoldDB" id="A0A9R1XKG4"/>
<keyword evidence="14" id="KW-1185">Reference proteome</keyword>
<keyword evidence="5" id="KW-0862">Zinc</keyword>
<keyword evidence="4 10" id="KW-0863">Zinc-finger</keyword>
<evidence type="ECO:0000256" key="1">
    <source>
        <dbReference type="ARBA" id="ARBA00004123"/>
    </source>
</evidence>
<dbReference type="Pfam" id="PF14372">
    <property type="entry name" value="hAT-like_RNase-H"/>
    <property type="match status" value="1"/>
</dbReference>
<dbReference type="GO" id="GO:0005634">
    <property type="term" value="C:nucleus"/>
    <property type="evidence" value="ECO:0007669"/>
    <property type="project" value="UniProtKB-SubCell"/>
</dbReference>
<evidence type="ECO:0000256" key="9">
    <source>
        <dbReference type="ARBA" id="ARBA00023242"/>
    </source>
</evidence>
<comment type="caution">
    <text evidence="13">The sequence shown here is derived from an EMBL/GenBank/DDBJ whole genome shotgun (WGS) entry which is preliminary data.</text>
</comment>
<proteinExistence type="predicted"/>
<protein>
    <recommendedName>
        <fullName evidence="12">BED-type domain-containing protein</fullName>
    </recommendedName>
</protein>
<dbReference type="PANTHER" id="PTHR46481">
    <property type="entry name" value="ZINC FINGER BED DOMAIN-CONTAINING PROTEIN 4"/>
    <property type="match status" value="1"/>
</dbReference>
<evidence type="ECO:0000256" key="6">
    <source>
        <dbReference type="ARBA" id="ARBA00023015"/>
    </source>
</evidence>
<dbReference type="InterPro" id="IPR008906">
    <property type="entry name" value="HATC_C_dom"/>
</dbReference>
<feature type="domain" description="BED-type" evidence="12">
    <location>
        <begin position="132"/>
        <end position="185"/>
    </location>
</feature>
<dbReference type="InterPro" id="IPR025525">
    <property type="entry name" value="hAT-like_transposase_RNase-H"/>
</dbReference>
<evidence type="ECO:0000256" key="4">
    <source>
        <dbReference type="ARBA" id="ARBA00022771"/>
    </source>
</evidence>
<keyword evidence="3" id="KW-0479">Metal-binding</keyword>
<comment type="subcellular location">
    <subcellularLocation>
        <location evidence="1">Nucleus</location>
    </subcellularLocation>
</comment>
<dbReference type="InterPro" id="IPR012337">
    <property type="entry name" value="RNaseH-like_sf"/>
</dbReference>
<feature type="region of interest" description="Disordered" evidence="11">
    <location>
        <begin position="1"/>
        <end position="25"/>
    </location>
</feature>
<keyword evidence="7" id="KW-0238">DNA-binding</keyword>
<dbReference type="PROSITE" id="PS50808">
    <property type="entry name" value="ZF_BED"/>
    <property type="match status" value="1"/>
</dbReference>
<keyword evidence="6" id="KW-0805">Transcription regulation</keyword>
<dbReference type="GO" id="GO:0008270">
    <property type="term" value="F:zinc ion binding"/>
    <property type="evidence" value="ECO:0007669"/>
    <property type="project" value="UniProtKB-KW"/>
</dbReference>